<feature type="transmembrane region" description="Helical" evidence="7">
    <location>
        <begin position="310"/>
        <end position="343"/>
    </location>
</feature>
<dbReference type="InterPro" id="IPR002549">
    <property type="entry name" value="AI-2E-like"/>
</dbReference>
<evidence type="ECO:0000256" key="1">
    <source>
        <dbReference type="ARBA" id="ARBA00004141"/>
    </source>
</evidence>
<dbReference type="PANTHER" id="PTHR21716:SF64">
    <property type="entry name" value="AI-2 TRANSPORT PROTEIN TQSA"/>
    <property type="match status" value="1"/>
</dbReference>
<dbReference type="RefSeq" id="WP_342449033.1">
    <property type="nucleotide sequence ID" value="NZ_BAAAPQ010000003.1"/>
</dbReference>
<feature type="transmembrane region" description="Helical" evidence="7">
    <location>
        <begin position="146"/>
        <end position="163"/>
    </location>
</feature>
<organism evidence="8 9">
    <name type="scientific">Brevibacterium marinum</name>
    <dbReference type="NCBI Taxonomy" id="418643"/>
    <lineage>
        <taxon>Bacteria</taxon>
        <taxon>Bacillati</taxon>
        <taxon>Actinomycetota</taxon>
        <taxon>Actinomycetes</taxon>
        <taxon>Micrococcales</taxon>
        <taxon>Brevibacteriaceae</taxon>
        <taxon>Brevibacterium</taxon>
    </lineage>
</organism>
<comment type="subcellular location">
    <subcellularLocation>
        <location evidence="1">Membrane</location>
        <topology evidence="1">Multi-pass membrane protein</topology>
    </subcellularLocation>
</comment>
<keyword evidence="3 7" id="KW-0812">Transmembrane</keyword>
<feature type="transmembrane region" description="Helical" evidence="7">
    <location>
        <begin position="375"/>
        <end position="393"/>
    </location>
</feature>
<gene>
    <name evidence="8" type="ORF">BKA07_002163</name>
</gene>
<feature type="transmembrane region" description="Helical" evidence="7">
    <location>
        <begin position="413"/>
        <end position="435"/>
    </location>
</feature>
<keyword evidence="9" id="KW-1185">Reference proteome</keyword>
<evidence type="ECO:0000256" key="4">
    <source>
        <dbReference type="ARBA" id="ARBA00022989"/>
    </source>
</evidence>
<name>A0A846S264_9MICO</name>
<dbReference type="PANTHER" id="PTHR21716">
    <property type="entry name" value="TRANSMEMBRANE PROTEIN"/>
    <property type="match status" value="1"/>
</dbReference>
<evidence type="ECO:0000256" key="7">
    <source>
        <dbReference type="SAM" id="Phobius"/>
    </source>
</evidence>
<sequence>MSDDGQIPRAARREVDERSEQTAEERAARERAAQDYAAREQTAEEDAVREQTAEEYAVRDRAAQEQAAQGQPPQNQAVRDQAVGEQAPPEDAAREQAVPESAGGDTGLSPEPRPWYAKPPARVLVVALTIAGLTYALMFFRSLQDIVAPVFLALNFYIVVYPLQKYLTRLKIPRAIGACVSVVLVLCMIVGFFGLTAWSLAELVILIPSYGEQLVSMYQNALAFLSDIGVTSSVLQEQFQQFNVRSIIDAVYPLLTNVSMVAGLLTTVVMAVFFVAMDSMGIDRRMRMLLDVKPTLSASLGGFASGVRRYWIVATIFGLIVALLDVIALSIIGVPLIWVWGVLAFLTNYIPNIGFVIGLVPPALLALVDGGWQSAVWVVVAYSVLNFVIQAIIQPKFTGESVGVTPLVSFLSLLFWVWILGWLGALLALPATLLLKALLIDADPKARWVNIILASDPDTANARMKTDAQAPASAAN</sequence>
<protein>
    <submittedName>
        <fullName evidence="8">Putative PurR-regulated permease PerM</fullName>
    </submittedName>
</protein>
<dbReference type="EMBL" id="JAATJN010000001">
    <property type="protein sequence ID" value="NJC57128.1"/>
    <property type="molecule type" value="Genomic_DNA"/>
</dbReference>
<feature type="transmembrane region" description="Helical" evidence="7">
    <location>
        <begin position="123"/>
        <end position="140"/>
    </location>
</feature>
<dbReference type="Proteomes" id="UP000576792">
    <property type="component" value="Unassembled WGS sequence"/>
</dbReference>
<dbReference type="GO" id="GO:0055085">
    <property type="term" value="P:transmembrane transport"/>
    <property type="evidence" value="ECO:0007669"/>
    <property type="project" value="TreeGrafter"/>
</dbReference>
<feature type="region of interest" description="Disordered" evidence="6">
    <location>
        <begin position="1"/>
        <end position="114"/>
    </location>
</feature>
<comment type="caution">
    <text evidence="8">The sequence shown here is derived from an EMBL/GenBank/DDBJ whole genome shotgun (WGS) entry which is preliminary data.</text>
</comment>
<accession>A0A846S264</accession>
<evidence type="ECO:0000256" key="3">
    <source>
        <dbReference type="ARBA" id="ARBA00022692"/>
    </source>
</evidence>
<evidence type="ECO:0000256" key="6">
    <source>
        <dbReference type="SAM" id="MobiDB-lite"/>
    </source>
</evidence>
<evidence type="ECO:0000256" key="5">
    <source>
        <dbReference type="ARBA" id="ARBA00023136"/>
    </source>
</evidence>
<proteinExistence type="inferred from homology"/>
<reference evidence="8 9" key="1">
    <citation type="submission" date="2020-03" db="EMBL/GenBank/DDBJ databases">
        <title>Sequencing the genomes of 1000 actinobacteria strains.</title>
        <authorList>
            <person name="Klenk H.-P."/>
        </authorList>
    </citation>
    <scope>NUCLEOTIDE SEQUENCE [LARGE SCALE GENOMIC DNA]</scope>
    <source>
        <strain evidence="8 9">DSM 18964</strain>
    </source>
</reference>
<keyword evidence="4 7" id="KW-1133">Transmembrane helix</keyword>
<evidence type="ECO:0000313" key="9">
    <source>
        <dbReference type="Proteomes" id="UP000576792"/>
    </source>
</evidence>
<dbReference type="Pfam" id="PF01594">
    <property type="entry name" value="AI-2E_transport"/>
    <property type="match status" value="1"/>
</dbReference>
<feature type="transmembrane region" description="Helical" evidence="7">
    <location>
        <begin position="175"/>
        <end position="201"/>
    </location>
</feature>
<feature type="transmembrane region" description="Helical" evidence="7">
    <location>
        <begin position="254"/>
        <end position="277"/>
    </location>
</feature>
<keyword evidence="5 7" id="KW-0472">Membrane</keyword>
<evidence type="ECO:0000313" key="8">
    <source>
        <dbReference type="EMBL" id="NJC57128.1"/>
    </source>
</evidence>
<feature type="compositionally biased region" description="Low complexity" evidence="6">
    <location>
        <begin position="64"/>
        <end position="77"/>
    </location>
</feature>
<feature type="compositionally biased region" description="Basic and acidic residues" evidence="6">
    <location>
        <begin position="11"/>
        <end position="63"/>
    </location>
</feature>
<dbReference type="AlphaFoldDB" id="A0A846S264"/>
<comment type="similarity">
    <text evidence="2">Belongs to the autoinducer-2 exporter (AI-2E) (TC 2.A.86) family.</text>
</comment>
<evidence type="ECO:0000256" key="2">
    <source>
        <dbReference type="ARBA" id="ARBA00009773"/>
    </source>
</evidence>
<dbReference type="GO" id="GO:0016020">
    <property type="term" value="C:membrane"/>
    <property type="evidence" value="ECO:0007669"/>
    <property type="project" value="UniProtKB-SubCell"/>
</dbReference>